<dbReference type="RefSeq" id="WP_146961129.1">
    <property type="nucleotide sequence ID" value="NZ_CP042467.1"/>
</dbReference>
<sequence>MAPPEEPEIEVEGEFFDPEALLTEESTSLSGWESVSCAGAAEAEQKAEDSPVLLRGEMFPGRADLEVVLARATPDFEIEETLLTTKTDGLGRFCLKFFPHDPGPDLMLVVNSDPRLRRLVLDPKEVNIGAQHEAIVQLIKEHPIKRDTATLMNFHTMAYTALDLLFPITGADEVQELSVEQVESAKERIQKDERARAQLARN</sequence>
<organism evidence="1 2">
    <name type="scientific">Microvenator marinus</name>
    <dbReference type="NCBI Taxonomy" id="2600177"/>
    <lineage>
        <taxon>Bacteria</taxon>
        <taxon>Deltaproteobacteria</taxon>
        <taxon>Bradymonadales</taxon>
        <taxon>Microvenatoraceae</taxon>
        <taxon>Microvenator</taxon>
    </lineage>
</organism>
<reference evidence="1 2" key="1">
    <citation type="submission" date="2019-08" db="EMBL/GenBank/DDBJ databases">
        <authorList>
            <person name="Liang Q."/>
        </authorList>
    </citation>
    <scope>NUCLEOTIDE SEQUENCE [LARGE SCALE GENOMIC DNA]</scope>
    <source>
        <strain evidence="1 2">V1718</strain>
    </source>
</reference>
<accession>A0A5B8XY46</accession>
<evidence type="ECO:0000313" key="2">
    <source>
        <dbReference type="Proteomes" id="UP000321595"/>
    </source>
</evidence>
<keyword evidence="2" id="KW-1185">Reference proteome</keyword>
<protein>
    <submittedName>
        <fullName evidence="1">Uncharacterized protein</fullName>
    </submittedName>
</protein>
<gene>
    <name evidence="1" type="ORF">FRD01_15310</name>
</gene>
<proteinExistence type="predicted"/>
<dbReference type="Proteomes" id="UP000321595">
    <property type="component" value="Chromosome"/>
</dbReference>
<dbReference type="KEGG" id="bbae:FRD01_15310"/>
<dbReference type="EMBL" id="CP042467">
    <property type="protein sequence ID" value="QED28576.1"/>
    <property type="molecule type" value="Genomic_DNA"/>
</dbReference>
<name>A0A5B8XY46_9DELT</name>
<evidence type="ECO:0000313" key="1">
    <source>
        <dbReference type="EMBL" id="QED28576.1"/>
    </source>
</evidence>
<dbReference type="AlphaFoldDB" id="A0A5B8XY46"/>